<evidence type="ECO:0000259" key="1">
    <source>
        <dbReference type="Pfam" id="PF20680"/>
    </source>
</evidence>
<organism evidence="2 3">
    <name type="scientific">Micromonospora cathayae</name>
    <dbReference type="NCBI Taxonomy" id="3028804"/>
    <lineage>
        <taxon>Bacteria</taxon>
        <taxon>Bacillati</taxon>
        <taxon>Actinomycetota</taxon>
        <taxon>Actinomycetes</taxon>
        <taxon>Micromonosporales</taxon>
        <taxon>Micromonosporaceae</taxon>
        <taxon>Micromonospora</taxon>
    </lineage>
</organism>
<dbReference type="Pfam" id="PF20680">
    <property type="entry name" value="DUF6817"/>
    <property type="match status" value="1"/>
</dbReference>
<dbReference type="InterPro" id="IPR049202">
    <property type="entry name" value="DUF6817"/>
</dbReference>
<evidence type="ECO:0000313" key="3">
    <source>
        <dbReference type="Proteomes" id="UP001219605"/>
    </source>
</evidence>
<dbReference type="EMBL" id="CP118615">
    <property type="protein sequence ID" value="WDZ86712.1"/>
    <property type="molecule type" value="Genomic_DNA"/>
</dbReference>
<feature type="domain" description="DUF6817" evidence="1">
    <location>
        <begin position="10"/>
        <end position="94"/>
    </location>
</feature>
<proteinExistence type="predicted"/>
<keyword evidence="3" id="KW-1185">Reference proteome</keyword>
<evidence type="ECO:0000313" key="2">
    <source>
        <dbReference type="EMBL" id="WDZ86712.1"/>
    </source>
</evidence>
<name>A0ABY7ZXA7_9ACTN</name>
<dbReference type="Proteomes" id="UP001219605">
    <property type="component" value="Chromosome"/>
</dbReference>
<gene>
    <name evidence="2" type="ORF">PVK37_10095</name>
</gene>
<reference evidence="2 3" key="1">
    <citation type="submission" date="2023-02" db="EMBL/GenBank/DDBJ databases">
        <authorList>
            <person name="Mo P."/>
        </authorList>
    </citation>
    <scope>NUCLEOTIDE SEQUENCE [LARGE SCALE GENOMIC DNA]</scope>
    <source>
        <strain evidence="2 3">HUAS 3</strain>
    </source>
</reference>
<protein>
    <recommendedName>
        <fullName evidence="1">DUF6817 domain-containing protein</fullName>
    </recommendedName>
</protein>
<accession>A0ABY7ZXA7</accession>
<sequence length="180" mass="19817">MSRLDDACRWLRERGAETVDHPGGTLYAHLLRVHDRLGAAGHDEAVRLAGLTHAAYGTDGFDLVLLDPADREPLRALVGVDAERLVHLYGACDRRRSWRNLAGTGQLVDRHTGRVETLAPGQLRPFVDLCVVNELDVMAYDPTVAQRYGDYFRTLFAAWSPVASPDVTAEARRLLGDDGG</sequence>
<dbReference type="RefSeq" id="WP_275033561.1">
    <property type="nucleotide sequence ID" value="NZ_CP118615.1"/>
</dbReference>